<evidence type="ECO:0000256" key="1">
    <source>
        <dbReference type="ARBA" id="ARBA00001917"/>
    </source>
</evidence>
<comment type="similarity">
    <text evidence="2">Belongs to the NADH:flavin oxidoreductase/NADH oxidase family.</text>
</comment>
<evidence type="ECO:0000256" key="3">
    <source>
        <dbReference type="ARBA" id="ARBA00022643"/>
    </source>
</evidence>
<accession>A0A1L0D5Z6</accession>
<dbReference type="InterPro" id="IPR001155">
    <property type="entry name" value="OxRdtase_FMN_N"/>
</dbReference>
<keyword evidence="3" id="KW-0285">Flavoprotein</keyword>
<dbReference type="AlphaFoldDB" id="A0A1L0D5Z6"/>
<dbReference type="STRING" id="45354.A0A1L0D5Z6"/>
<dbReference type="PANTHER" id="PTHR22893">
    <property type="entry name" value="NADH OXIDOREDUCTASE-RELATED"/>
    <property type="match status" value="1"/>
</dbReference>
<protein>
    <submittedName>
        <fullName evidence="5">CIC11C00000002295</fullName>
    </submittedName>
</protein>
<evidence type="ECO:0000313" key="6">
    <source>
        <dbReference type="Proteomes" id="UP000182334"/>
    </source>
</evidence>
<feature type="domain" description="NADH:flavin oxidoreductase/NADH oxidase N-terminal" evidence="4">
    <location>
        <begin position="11"/>
        <end position="386"/>
    </location>
</feature>
<evidence type="ECO:0000256" key="2">
    <source>
        <dbReference type="ARBA" id="ARBA00005979"/>
    </source>
</evidence>
<sequence>MSNHSLANTRLFQPIRVGSCLLKHRVVHAPTSRSRSSVDFIVTDIMLDYYQLRSQYPGTLVIMESTLVSELGGLSPFKPGAFNTRQRAALGKIFHEIHQNGSFVSIQLVAPGRVGAPSLAKQHNVPLVAPSEIYIDDAQKQKIADAGVELQAMTEAQIATIQDQFVDAAVGVIEESGADFAEIHATSGFLVEQFLSPLSNQRTDQYGGSIENRARFLLELVDKYFKHPKIGLLRTALRLGPWSTHNGMVYPDYENISDHPMLQISEYIMNELQKRKDSGLEIAYVSIVEPRVSGSADVEGWETSKQSNSSLLPLYDGVIIRSGAYATNYKGESLKSNVVRKVGDTLMHYEQLLNDVEADDRTLIGLSRPFTSNPDLIERLKKGLELTAYDRQYFYTHTKRGYLTFGKYDEEVVLTSDELDEVGVPVA</sequence>
<dbReference type="Proteomes" id="UP000182334">
    <property type="component" value="Chromosome III"/>
</dbReference>
<dbReference type="GO" id="GO:0003959">
    <property type="term" value="F:NADPH dehydrogenase activity"/>
    <property type="evidence" value="ECO:0007669"/>
    <property type="project" value="TreeGrafter"/>
</dbReference>
<dbReference type="InterPro" id="IPR045247">
    <property type="entry name" value="Oye-like"/>
</dbReference>
<gene>
    <name evidence="5" type="ORF">SAMEA4029010_CIC11G00000002295</name>
</gene>
<dbReference type="GO" id="GO:0010181">
    <property type="term" value="F:FMN binding"/>
    <property type="evidence" value="ECO:0007669"/>
    <property type="project" value="InterPro"/>
</dbReference>
<proteinExistence type="inferred from homology"/>
<keyword evidence="3" id="KW-0288">FMN</keyword>
<dbReference type="Gene3D" id="3.20.20.70">
    <property type="entry name" value="Aldolase class I"/>
    <property type="match status" value="1"/>
</dbReference>
<dbReference type="SUPFAM" id="SSF51395">
    <property type="entry name" value="FMN-linked oxidoreductases"/>
    <property type="match status" value="1"/>
</dbReference>
<organism evidence="5 6">
    <name type="scientific">Sungouiella intermedia</name>
    <dbReference type="NCBI Taxonomy" id="45354"/>
    <lineage>
        <taxon>Eukaryota</taxon>
        <taxon>Fungi</taxon>
        <taxon>Dikarya</taxon>
        <taxon>Ascomycota</taxon>
        <taxon>Saccharomycotina</taxon>
        <taxon>Pichiomycetes</taxon>
        <taxon>Metschnikowiaceae</taxon>
        <taxon>Sungouiella</taxon>
    </lineage>
</organism>
<name>A0A1L0D5Z6_9ASCO</name>
<reference evidence="5 6" key="1">
    <citation type="submission" date="2016-10" db="EMBL/GenBank/DDBJ databases">
        <authorList>
            <person name="de Groot N.N."/>
        </authorList>
    </citation>
    <scope>NUCLEOTIDE SEQUENCE [LARGE SCALE GENOMIC DNA]</scope>
    <source>
        <strain evidence="5 6">CBS 141442</strain>
    </source>
</reference>
<dbReference type="InterPro" id="IPR013785">
    <property type="entry name" value="Aldolase_TIM"/>
</dbReference>
<dbReference type="EMBL" id="LT635758">
    <property type="protein sequence ID" value="SGZ51916.1"/>
    <property type="molecule type" value="Genomic_DNA"/>
</dbReference>
<dbReference type="OrthoDB" id="276546at2759"/>
<keyword evidence="6" id="KW-1185">Reference proteome</keyword>
<comment type="cofactor">
    <cofactor evidence="1">
        <name>FMN</name>
        <dbReference type="ChEBI" id="CHEBI:58210"/>
    </cofactor>
</comment>
<dbReference type="PANTHER" id="PTHR22893:SF91">
    <property type="entry name" value="NADPH DEHYDROGENASE 2-RELATED"/>
    <property type="match status" value="1"/>
</dbReference>
<evidence type="ECO:0000313" key="5">
    <source>
        <dbReference type="EMBL" id="SGZ51916.1"/>
    </source>
</evidence>
<evidence type="ECO:0000259" key="4">
    <source>
        <dbReference type="Pfam" id="PF00724"/>
    </source>
</evidence>
<dbReference type="Pfam" id="PF00724">
    <property type="entry name" value="Oxidored_FMN"/>
    <property type="match status" value="1"/>
</dbReference>